<name>A0A3B4BGG0_9GOBI</name>
<reference evidence="4" key="1">
    <citation type="submission" date="2025-08" db="UniProtKB">
        <authorList>
            <consortium name="Ensembl"/>
        </authorList>
    </citation>
    <scope>IDENTIFICATION</scope>
</reference>
<dbReference type="GO" id="GO:0070971">
    <property type="term" value="C:endoplasmic reticulum exit site"/>
    <property type="evidence" value="ECO:0007669"/>
    <property type="project" value="TreeGrafter"/>
</dbReference>
<dbReference type="Ensembl" id="ENSPMGT00000029413.1">
    <property type="protein sequence ID" value="ENSPMGP00000027611.1"/>
    <property type="gene ID" value="ENSPMGG00000022280.1"/>
</dbReference>
<dbReference type="InterPro" id="IPR012990">
    <property type="entry name" value="Beta-sandwich_Sec23_24"/>
</dbReference>
<dbReference type="SUPFAM" id="SSF81995">
    <property type="entry name" value="beta-sandwich domain of Sec23/24"/>
    <property type="match status" value="1"/>
</dbReference>
<dbReference type="GO" id="GO:0006886">
    <property type="term" value="P:intracellular protein transport"/>
    <property type="evidence" value="ECO:0007669"/>
    <property type="project" value="InterPro"/>
</dbReference>
<feature type="domain" description="Sec23/Sec24 trunk" evidence="1">
    <location>
        <begin position="2"/>
        <end position="79"/>
    </location>
</feature>
<sequence length="288" mass="32309">ALDVSVQALRGGHLEFITHQIQDEDTLAHVRVGLMTYDNRVHLYDLSPALSRPHMLVITETDELQMPISGGLLVPLKDSIDSALNCPGKLLIFHAAPLIEMGTTQTSSAVSLVRECVRQGCSVHLFHLSQDYILCFLFSADMRVLGCYGLFLPGPNPSSVPMASVDWWTTLALELEHVRNLDETKGVAIQTALSYTTWTGERRTRVHTVILKCSRHLQDAFRHYQAQTLLTFYSKKMYCAVLERPLQELREELQTQITEALACYRKHCSGAPSVPAGFTCLHQQSEEE</sequence>
<reference evidence="4" key="2">
    <citation type="submission" date="2025-09" db="UniProtKB">
        <authorList>
            <consortium name="Ensembl"/>
        </authorList>
    </citation>
    <scope>IDENTIFICATION</scope>
</reference>
<dbReference type="InterPro" id="IPR050550">
    <property type="entry name" value="SEC23_SEC24_subfamily"/>
</dbReference>
<organism evidence="4 5">
    <name type="scientific">Periophthalmus magnuspinnatus</name>
    <dbReference type="NCBI Taxonomy" id="409849"/>
    <lineage>
        <taxon>Eukaryota</taxon>
        <taxon>Metazoa</taxon>
        <taxon>Chordata</taxon>
        <taxon>Craniata</taxon>
        <taxon>Vertebrata</taxon>
        <taxon>Euteleostomi</taxon>
        <taxon>Actinopterygii</taxon>
        <taxon>Neopterygii</taxon>
        <taxon>Teleostei</taxon>
        <taxon>Neoteleostei</taxon>
        <taxon>Acanthomorphata</taxon>
        <taxon>Gobiaria</taxon>
        <taxon>Gobiiformes</taxon>
        <taxon>Gobioidei</taxon>
        <taxon>Gobiidae</taxon>
        <taxon>Oxudercinae</taxon>
        <taxon>Periophthalmus</taxon>
    </lineage>
</organism>
<feature type="domain" description="Sec23/Sec24 beta-sandwich" evidence="3">
    <location>
        <begin position="137"/>
        <end position="213"/>
    </location>
</feature>
<dbReference type="InterPro" id="IPR036175">
    <property type="entry name" value="Sec23/24_helical_dom_sf"/>
</dbReference>
<dbReference type="GO" id="GO:0008270">
    <property type="term" value="F:zinc ion binding"/>
    <property type="evidence" value="ECO:0007669"/>
    <property type="project" value="TreeGrafter"/>
</dbReference>
<dbReference type="InterPro" id="IPR036465">
    <property type="entry name" value="vWFA_dom_sf"/>
</dbReference>
<dbReference type="Pfam" id="PF04815">
    <property type="entry name" value="Sec23_helical"/>
    <property type="match status" value="1"/>
</dbReference>
<dbReference type="InterPro" id="IPR006896">
    <property type="entry name" value="Sec23/24_trunk_dom"/>
</dbReference>
<dbReference type="AlphaFoldDB" id="A0A3B4BGG0"/>
<feature type="domain" description="Sec23/Sec24 helical" evidence="2">
    <location>
        <begin position="227"/>
        <end position="272"/>
    </location>
</feature>
<dbReference type="InterPro" id="IPR006900">
    <property type="entry name" value="Sec23/24_helical_dom"/>
</dbReference>
<evidence type="ECO:0000259" key="3">
    <source>
        <dbReference type="Pfam" id="PF08033"/>
    </source>
</evidence>
<dbReference type="SUPFAM" id="SSF53300">
    <property type="entry name" value="vWA-like"/>
    <property type="match status" value="1"/>
</dbReference>
<dbReference type="Gene3D" id="2.60.40.1670">
    <property type="entry name" value="beta-sandwich domain of Sec23/24"/>
    <property type="match status" value="1"/>
</dbReference>
<protein>
    <submittedName>
        <fullName evidence="4">Uncharacterized protein</fullName>
    </submittedName>
</protein>
<dbReference type="GO" id="GO:0090110">
    <property type="term" value="P:COPII-coated vesicle cargo loading"/>
    <property type="evidence" value="ECO:0007669"/>
    <property type="project" value="TreeGrafter"/>
</dbReference>
<dbReference type="SUPFAM" id="SSF81811">
    <property type="entry name" value="Helical domain of Sec23/24"/>
    <property type="match status" value="1"/>
</dbReference>
<evidence type="ECO:0000259" key="1">
    <source>
        <dbReference type="Pfam" id="PF04811"/>
    </source>
</evidence>
<evidence type="ECO:0000313" key="5">
    <source>
        <dbReference type="Proteomes" id="UP000261520"/>
    </source>
</evidence>
<keyword evidence="5" id="KW-1185">Reference proteome</keyword>
<accession>A0A3B4BGG0</accession>
<dbReference type="Proteomes" id="UP000261520">
    <property type="component" value="Unplaced"/>
</dbReference>
<dbReference type="GO" id="GO:0000149">
    <property type="term" value="F:SNARE binding"/>
    <property type="evidence" value="ECO:0007669"/>
    <property type="project" value="TreeGrafter"/>
</dbReference>
<dbReference type="Gene3D" id="1.20.120.730">
    <property type="entry name" value="Sec23/Sec24 helical domain"/>
    <property type="match status" value="1"/>
</dbReference>
<dbReference type="PANTHER" id="PTHR13803">
    <property type="entry name" value="SEC24-RELATED PROTEIN"/>
    <property type="match status" value="1"/>
</dbReference>
<dbReference type="GO" id="GO:0030127">
    <property type="term" value="C:COPII vesicle coat"/>
    <property type="evidence" value="ECO:0007669"/>
    <property type="project" value="InterPro"/>
</dbReference>
<evidence type="ECO:0000259" key="2">
    <source>
        <dbReference type="Pfam" id="PF04815"/>
    </source>
</evidence>
<dbReference type="PANTHER" id="PTHR13803:SF29">
    <property type="entry name" value="PROTEIN TRANSPORT PROTEIN SEC24C"/>
    <property type="match status" value="1"/>
</dbReference>
<proteinExistence type="predicted"/>
<dbReference type="Pfam" id="PF08033">
    <property type="entry name" value="Sec23_BS"/>
    <property type="match status" value="1"/>
</dbReference>
<dbReference type="Gene3D" id="3.40.50.410">
    <property type="entry name" value="von Willebrand factor, type A domain"/>
    <property type="match status" value="1"/>
</dbReference>
<dbReference type="Pfam" id="PF04811">
    <property type="entry name" value="Sec23_trunk"/>
    <property type="match status" value="1"/>
</dbReference>
<dbReference type="STRING" id="409849.ENSPMGP00000027611"/>
<evidence type="ECO:0000313" key="4">
    <source>
        <dbReference type="Ensembl" id="ENSPMGP00000027611.1"/>
    </source>
</evidence>